<evidence type="ECO:0000313" key="9">
    <source>
        <dbReference type="Proteomes" id="UP000237872"/>
    </source>
</evidence>
<keyword evidence="4 6" id="KW-0963">Cytoplasm</keyword>
<dbReference type="AlphaFoldDB" id="A0A2S7CGY7"/>
<sequence>MFFRNLTFYRFPWAVDSDLYRAFAADPRIDMGAGPADYSLSARLDEKRLKPVGPLELSSRGFVPPYGRDGDQAETFAVIHGEFAWVSVGGQDKLLPGSVVNNAVEAKVAEIEQREGQRPGGRARKRIKDDVVHELLPKAFVREQRTDAFLDMQHGFIAVDSSSRKTADAVCSELRGALGSFPALPLNAEVAPRAVLTAWLAGGPLPAGLSLGEDCELRDPIEGGARVRCNHQELRSDEVSKHLEAGKQVTRLELVLDDHVAFVLGDDLVIRRLRFLDGAIDKLDYDDANGVRAELDARFNLMACEVRRLFLLLEQALHFSKAGG</sequence>
<dbReference type="OrthoDB" id="5290530at2"/>
<reference evidence="8 9" key="1">
    <citation type="submission" date="2016-08" db="EMBL/GenBank/DDBJ databases">
        <authorList>
            <person name="Seilhamer J.J."/>
        </authorList>
    </citation>
    <scope>NUCLEOTIDE SEQUENCE [LARGE SCALE GENOMIC DNA]</scope>
    <source>
        <strain evidence="8 9">CFBP4690</strain>
    </source>
</reference>
<dbReference type="GO" id="GO:0006310">
    <property type="term" value="P:DNA recombination"/>
    <property type="evidence" value="ECO:0007669"/>
    <property type="project" value="UniProtKB-UniRule"/>
</dbReference>
<protein>
    <recommendedName>
        <fullName evidence="3 6">Recombination-associated protein RdgC</fullName>
    </recommendedName>
</protein>
<dbReference type="GO" id="GO:0005737">
    <property type="term" value="C:cytoplasm"/>
    <property type="evidence" value="ECO:0007669"/>
    <property type="project" value="UniProtKB-UniRule"/>
</dbReference>
<organism evidence="8 9">
    <name type="scientific">Xanthomonas codiaei</name>
    <dbReference type="NCBI Taxonomy" id="56463"/>
    <lineage>
        <taxon>Bacteria</taxon>
        <taxon>Pseudomonadati</taxon>
        <taxon>Pseudomonadota</taxon>
        <taxon>Gammaproteobacteria</taxon>
        <taxon>Lysobacterales</taxon>
        <taxon>Lysobacteraceae</taxon>
        <taxon>Xanthomonas</taxon>
    </lineage>
</organism>
<dbReference type="GO" id="GO:0000018">
    <property type="term" value="P:regulation of DNA recombination"/>
    <property type="evidence" value="ECO:0007669"/>
    <property type="project" value="TreeGrafter"/>
</dbReference>
<dbReference type="Proteomes" id="UP000237872">
    <property type="component" value="Unassembled WGS sequence"/>
</dbReference>
<dbReference type="PANTHER" id="PTHR38103:SF1">
    <property type="entry name" value="RECOMBINATION-ASSOCIATED PROTEIN RDGC"/>
    <property type="match status" value="1"/>
</dbReference>
<comment type="function">
    <text evidence="6">May be involved in recombination.</text>
</comment>
<dbReference type="PANTHER" id="PTHR38103">
    <property type="entry name" value="RECOMBINATION-ASSOCIATED PROTEIN RDGC"/>
    <property type="match status" value="1"/>
</dbReference>
<keyword evidence="10" id="KW-1185">Reference proteome</keyword>
<evidence type="ECO:0000313" key="10">
    <source>
        <dbReference type="Proteomes" id="UP001637990"/>
    </source>
</evidence>
<accession>A0A2S7CGY7</accession>
<proteinExistence type="inferred from homology"/>
<dbReference type="NCBIfam" id="NF001464">
    <property type="entry name" value="PRK00321.1-5"/>
    <property type="match status" value="1"/>
</dbReference>
<dbReference type="RefSeq" id="WP_104542835.1">
    <property type="nucleotide sequence ID" value="NZ_JBJGBS010000014.1"/>
</dbReference>
<evidence type="ECO:0000313" key="8">
    <source>
        <dbReference type="EMBL" id="PPU60815.1"/>
    </source>
</evidence>
<evidence type="ECO:0000256" key="1">
    <source>
        <dbReference type="ARBA" id="ARBA00004453"/>
    </source>
</evidence>
<dbReference type="Proteomes" id="UP001637990">
    <property type="component" value="Unassembled WGS sequence"/>
</dbReference>
<keyword evidence="5 6" id="KW-0233">DNA recombination</keyword>
<dbReference type="GO" id="GO:0003690">
    <property type="term" value="F:double-stranded DNA binding"/>
    <property type="evidence" value="ECO:0007669"/>
    <property type="project" value="TreeGrafter"/>
</dbReference>
<dbReference type="EMBL" id="JBJGBS010000014">
    <property type="protein sequence ID" value="MFO3704401.1"/>
    <property type="molecule type" value="Genomic_DNA"/>
</dbReference>
<dbReference type="EMBL" id="MDEC01000027">
    <property type="protein sequence ID" value="PPU60815.1"/>
    <property type="molecule type" value="Genomic_DNA"/>
</dbReference>
<evidence type="ECO:0000256" key="5">
    <source>
        <dbReference type="ARBA" id="ARBA00023172"/>
    </source>
</evidence>
<evidence type="ECO:0000256" key="3">
    <source>
        <dbReference type="ARBA" id="ARBA00022296"/>
    </source>
</evidence>
<evidence type="ECO:0000313" key="7">
    <source>
        <dbReference type="EMBL" id="MFO3704401.1"/>
    </source>
</evidence>
<gene>
    <name evidence="6" type="primary">rdgC</name>
    <name evidence="7" type="ORF">ACI6Q5_05315</name>
    <name evidence="8" type="ORF">XcodCFBP4690_17185</name>
</gene>
<reference evidence="7 10" key="2">
    <citation type="submission" date="2024-11" db="EMBL/GenBank/DDBJ databases">
        <title>Genome sequencing of Xanthomonas codiaei.</title>
        <authorList>
            <person name="Studholme D.J."/>
        </authorList>
    </citation>
    <scope>NUCLEOTIDE SEQUENCE [LARGE SCALE GENOMIC DNA]</scope>
    <source>
        <strain evidence="7 10">NCPPB 4350</strain>
    </source>
</reference>
<comment type="caution">
    <text evidence="8">The sequence shown here is derived from an EMBL/GenBank/DDBJ whole genome shotgun (WGS) entry which is preliminary data.</text>
</comment>
<dbReference type="InterPro" id="IPR007476">
    <property type="entry name" value="RdgC"/>
</dbReference>
<comment type="subcellular location">
    <subcellularLocation>
        <location evidence="1 6">Cytoplasm</location>
        <location evidence="1 6">Nucleoid</location>
    </subcellularLocation>
</comment>
<evidence type="ECO:0000256" key="6">
    <source>
        <dbReference type="HAMAP-Rule" id="MF_00194"/>
    </source>
</evidence>
<comment type="similarity">
    <text evidence="2 6">Belongs to the RdgC family.</text>
</comment>
<evidence type="ECO:0000256" key="4">
    <source>
        <dbReference type="ARBA" id="ARBA00022490"/>
    </source>
</evidence>
<dbReference type="GO" id="GO:0043590">
    <property type="term" value="C:bacterial nucleoid"/>
    <property type="evidence" value="ECO:0007669"/>
    <property type="project" value="TreeGrafter"/>
</dbReference>
<evidence type="ECO:0000256" key="2">
    <source>
        <dbReference type="ARBA" id="ARBA00008657"/>
    </source>
</evidence>
<dbReference type="HAMAP" id="MF_00194">
    <property type="entry name" value="RdgC"/>
    <property type="match status" value="1"/>
</dbReference>
<name>A0A2S7CGY7_9XANT</name>
<dbReference type="Pfam" id="PF04381">
    <property type="entry name" value="RdgC"/>
    <property type="match status" value="1"/>
</dbReference>